<keyword evidence="2" id="KW-0472">Membrane</keyword>
<feature type="transmembrane region" description="Helical" evidence="2">
    <location>
        <begin position="197"/>
        <end position="218"/>
    </location>
</feature>
<dbReference type="PANTHER" id="PTHR45840:SF9">
    <property type="entry name" value="INACTIVE RHOMBOID-RELATED PROTEIN 2"/>
    <property type="match status" value="1"/>
</dbReference>
<dbReference type="InterPro" id="IPR051739">
    <property type="entry name" value="Rhomboid_IM_Serine_Proteases"/>
</dbReference>
<feature type="transmembrane region" description="Helical" evidence="2">
    <location>
        <begin position="110"/>
        <end position="128"/>
    </location>
</feature>
<evidence type="ECO:0000313" key="3">
    <source>
        <dbReference type="EMBL" id="CAI5442093.1"/>
    </source>
</evidence>
<evidence type="ECO:0000256" key="1">
    <source>
        <dbReference type="ARBA" id="ARBA00009045"/>
    </source>
</evidence>
<reference evidence="3" key="1">
    <citation type="submission" date="2022-11" db="EMBL/GenBank/DDBJ databases">
        <authorList>
            <person name="Kikuchi T."/>
        </authorList>
    </citation>
    <scope>NUCLEOTIDE SEQUENCE</scope>
    <source>
        <strain evidence="3">PS1010</strain>
    </source>
</reference>
<feature type="transmembrane region" description="Helical" evidence="2">
    <location>
        <begin position="52"/>
        <end position="76"/>
    </location>
</feature>
<organism evidence="3 4">
    <name type="scientific">Caenorhabditis angaria</name>
    <dbReference type="NCBI Taxonomy" id="860376"/>
    <lineage>
        <taxon>Eukaryota</taxon>
        <taxon>Metazoa</taxon>
        <taxon>Ecdysozoa</taxon>
        <taxon>Nematoda</taxon>
        <taxon>Chromadorea</taxon>
        <taxon>Rhabditida</taxon>
        <taxon>Rhabditina</taxon>
        <taxon>Rhabditomorpha</taxon>
        <taxon>Rhabditoidea</taxon>
        <taxon>Rhabditidae</taxon>
        <taxon>Peloderinae</taxon>
        <taxon>Caenorhabditis</taxon>
    </lineage>
</organism>
<feature type="transmembrane region" description="Helical" evidence="2">
    <location>
        <begin position="238"/>
        <end position="256"/>
    </location>
</feature>
<feature type="transmembrane region" description="Helical" evidence="2">
    <location>
        <begin position="326"/>
        <end position="347"/>
    </location>
</feature>
<evidence type="ECO:0000313" key="4">
    <source>
        <dbReference type="Proteomes" id="UP001152747"/>
    </source>
</evidence>
<gene>
    <name evidence="3" type="ORF">CAMP_LOCUS4730</name>
</gene>
<name>A0A9P1ICJ0_9PELO</name>
<keyword evidence="2" id="KW-0812">Transmembrane</keyword>
<dbReference type="AlphaFoldDB" id="A0A9P1ICJ0"/>
<dbReference type="EMBL" id="CANHGI010000002">
    <property type="protein sequence ID" value="CAI5442093.1"/>
    <property type="molecule type" value="Genomic_DNA"/>
</dbReference>
<proteinExistence type="inferred from homology"/>
<evidence type="ECO:0000256" key="2">
    <source>
        <dbReference type="SAM" id="Phobius"/>
    </source>
</evidence>
<accession>A0A9P1ICJ0</accession>
<feature type="transmembrane region" description="Helical" evidence="2">
    <location>
        <begin position="359"/>
        <end position="377"/>
    </location>
</feature>
<dbReference type="PANTHER" id="PTHR45840">
    <property type="entry name" value="RHOMBOID-RELATED PROTEIN"/>
    <property type="match status" value="1"/>
</dbReference>
<feature type="transmembrane region" description="Helical" evidence="2">
    <location>
        <begin position="291"/>
        <end position="311"/>
    </location>
</feature>
<feature type="transmembrane region" description="Helical" evidence="2">
    <location>
        <begin position="165"/>
        <end position="185"/>
    </location>
</feature>
<feature type="transmembrane region" description="Helical" evidence="2">
    <location>
        <begin position="134"/>
        <end position="153"/>
    </location>
</feature>
<dbReference type="Proteomes" id="UP001152747">
    <property type="component" value="Unassembled WGS sequence"/>
</dbReference>
<protein>
    <submittedName>
        <fullName evidence="3">Uncharacterized protein</fullName>
    </submittedName>
</protein>
<keyword evidence="4" id="KW-1185">Reference proteome</keyword>
<comment type="caution">
    <text evidence="3">The sequence shown here is derived from an EMBL/GenBank/DDBJ whole genome shotgun (WGS) entry which is preliminary data.</text>
</comment>
<dbReference type="GO" id="GO:0004252">
    <property type="term" value="F:serine-type endopeptidase activity"/>
    <property type="evidence" value="ECO:0007669"/>
    <property type="project" value="TreeGrafter"/>
</dbReference>
<comment type="similarity">
    <text evidence="1">Belongs to the peptidase S54 family.</text>
</comment>
<keyword evidence="2" id="KW-1133">Transmembrane helix</keyword>
<feature type="transmembrane region" description="Helical" evidence="2">
    <location>
        <begin position="82"/>
        <end position="103"/>
    </location>
</feature>
<sequence length="383" mass="45014">MLSISDIASLVLTVSQYQDSLNQPPWLIFILLLQQTHRLLAKIFRANSIEFIYVWIFEYFTFQIVLIVVGIPLTIAHGNFKIGILYIFTLIYRIIVGFTFDYFSDFPIGHTYFMFIGLHLSNIWLNWSTFSQSIIPHFLLISITSFPLQFYLYFSSEINKNLPGFTESGSVACLIFGYLSGYYWIYRGAKSRYSDVLKALGWLIAYLIFVDYCGFRFIYKFDDIGIPLEVAHGTSKIAFIYLTSLIYVFVTLQSLYWNFKCLGFIPSSFSLVCLHLANVMEKWRDFRLMPLRLLSLLTFIILPHCVEIYFIQNQFSNKKAFLKVQILNFIGIFGAGLFGFVIGNFWIYNEHKKPIKFKVVFRFLFWIIGYPFLMHCFKETFKF</sequence>